<feature type="compositionally biased region" description="Basic and acidic residues" evidence="1">
    <location>
        <begin position="278"/>
        <end position="294"/>
    </location>
</feature>
<accession>A0A9P5AK00</accession>
<keyword evidence="3" id="KW-1185">Reference proteome</keyword>
<dbReference type="OrthoDB" id="3692311at2759"/>
<reference evidence="2" key="2">
    <citation type="submission" date="2020-02" db="EMBL/GenBank/DDBJ databases">
        <title>Identification and distribution of gene clusters putatively required for synthesis of sphingolipid metabolism inhibitors in phylogenetically diverse species of the filamentous fungus Fusarium.</title>
        <authorList>
            <person name="Kim H.-S."/>
            <person name="Busman M."/>
            <person name="Brown D.W."/>
            <person name="Divon H."/>
            <person name="Uhlig S."/>
            <person name="Proctor R.H."/>
        </authorList>
    </citation>
    <scope>NUCLEOTIDE SEQUENCE</scope>
    <source>
        <strain evidence="2">NRRL 25174</strain>
    </source>
</reference>
<comment type="caution">
    <text evidence="2">The sequence shown here is derived from an EMBL/GenBank/DDBJ whole genome shotgun (WGS) entry which is preliminary data.</text>
</comment>
<feature type="region of interest" description="Disordered" evidence="1">
    <location>
        <begin position="240"/>
        <end position="294"/>
    </location>
</feature>
<organism evidence="2 3">
    <name type="scientific">Fusarium beomiforme</name>
    <dbReference type="NCBI Taxonomy" id="44412"/>
    <lineage>
        <taxon>Eukaryota</taxon>
        <taxon>Fungi</taxon>
        <taxon>Dikarya</taxon>
        <taxon>Ascomycota</taxon>
        <taxon>Pezizomycotina</taxon>
        <taxon>Sordariomycetes</taxon>
        <taxon>Hypocreomycetidae</taxon>
        <taxon>Hypocreales</taxon>
        <taxon>Nectriaceae</taxon>
        <taxon>Fusarium</taxon>
        <taxon>Fusarium burgessii species complex</taxon>
    </lineage>
</organism>
<evidence type="ECO:0000256" key="1">
    <source>
        <dbReference type="SAM" id="MobiDB-lite"/>
    </source>
</evidence>
<evidence type="ECO:0000313" key="3">
    <source>
        <dbReference type="Proteomes" id="UP000730481"/>
    </source>
</evidence>
<sequence>MDGHNPIKDLGLSCPYGGSFYICNADQDPFIGCCTINPCGARKGLCPDPHLRSSSFNAKIQHEFHPQACINDNVDVRWYTCAGTTVPFLGCCVVDPCIRGSCPQKDLRAAKLGDNSNNAQEFLGGDPEYMTGSTSVQNPGMSVSPSTLCGSLTTLLPPILSSFITLFTVETTIATVTSTLTTSTSEAPAAPSVGPEDRDSCKKLGYLGFLVLTLPIDYFLYSIFGPYETRLSRLLKRNKNGDGQEQKCQHEHSRDELQDETAEEPRTYGDVPNTNEHPSTKDIPNDDEYPDQKHGRCAENIQSYEEAQNREKQDELRKSMSLNNVSTAEEDQNKRQFQVEQGAEFPLAGRSFHQIMQDQSQQEHSDNSVSELGITRTYIQCYDDGDYEEVISPTKECIANLARRCKRASLNLCQRAGILAWESRQEFWIEKSVSNVLRKPRSAAQLLAANQCSQLSGGQSSEKALRASSRRQSI</sequence>
<name>A0A9P5AK00_9HYPO</name>
<dbReference type="EMBL" id="PVQB02000257">
    <property type="protein sequence ID" value="KAF4339848.1"/>
    <property type="molecule type" value="Genomic_DNA"/>
</dbReference>
<feature type="compositionally biased region" description="Basic and acidic residues" evidence="1">
    <location>
        <begin position="240"/>
        <end position="256"/>
    </location>
</feature>
<proteinExistence type="predicted"/>
<evidence type="ECO:0000313" key="2">
    <source>
        <dbReference type="EMBL" id="KAF4339848.1"/>
    </source>
</evidence>
<protein>
    <submittedName>
        <fullName evidence="2">Uncharacterized protein</fullName>
    </submittedName>
</protein>
<dbReference type="AlphaFoldDB" id="A0A9P5AK00"/>
<dbReference type="Proteomes" id="UP000730481">
    <property type="component" value="Unassembled WGS sequence"/>
</dbReference>
<reference evidence="2" key="1">
    <citation type="journal article" date="2017" name="Mycologia">
        <title>Fusarium algeriense, sp. nov., a novel toxigenic crown rot pathogen of durum wheat from Algeria is nested in the Fusarium burgessii species complex.</title>
        <authorList>
            <person name="Laraba I."/>
            <person name="Keddad A."/>
            <person name="Boureghda H."/>
            <person name="Abdallah N."/>
            <person name="Vaughan M.M."/>
            <person name="Proctor R.H."/>
            <person name="Busman M."/>
            <person name="O'Donnell K."/>
        </authorList>
    </citation>
    <scope>NUCLEOTIDE SEQUENCE</scope>
    <source>
        <strain evidence="2">NRRL 25174</strain>
    </source>
</reference>
<gene>
    <name evidence="2" type="ORF">FBEOM_6217</name>
</gene>